<feature type="transmembrane region" description="Helical" evidence="1">
    <location>
        <begin position="20"/>
        <end position="39"/>
    </location>
</feature>
<proteinExistence type="predicted"/>
<protein>
    <submittedName>
        <fullName evidence="2">Pilus assembly protein</fullName>
    </submittedName>
</protein>
<evidence type="ECO:0000313" key="3">
    <source>
        <dbReference type="Proteomes" id="UP001166293"/>
    </source>
</evidence>
<keyword evidence="1" id="KW-1133">Transmembrane helix</keyword>
<name>A0ABS6N915_9RHOB</name>
<dbReference type="RefSeq" id="WP_217778108.1">
    <property type="nucleotide sequence ID" value="NZ_JAHRWL010000001.1"/>
</dbReference>
<dbReference type="EMBL" id="JAHRWL010000001">
    <property type="protein sequence ID" value="MBV2360313.1"/>
    <property type="molecule type" value="Genomic_DNA"/>
</dbReference>
<comment type="caution">
    <text evidence="2">The sequence shown here is derived from an EMBL/GenBank/DDBJ whole genome shotgun (WGS) entry which is preliminary data.</text>
</comment>
<keyword evidence="1" id="KW-0472">Membrane</keyword>
<reference evidence="2" key="1">
    <citation type="submission" date="2021-06" db="EMBL/GenBank/DDBJ databases">
        <title>Thalassococcus sp. CAU 1522 isolated from sea sand, Republic of Korea.</title>
        <authorList>
            <person name="Kim W."/>
        </authorList>
    </citation>
    <scope>NUCLEOTIDE SEQUENCE</scope>
    <source>
        <strain evidence="2">CAU 1522</strain>
    </source>
</reference>
<gene>
    <name evidence="2" type="ORF">KUH32_11040</name>
</gene>
<keyword evidence="3" id="KW-1185">Reference proteome</keyword>
<sequence>MTWNLKNRLRRFGAEEDGTSTIAFALWVPLFALTIISTMEMGALSMRHTALERGLDSVVRDVRLNTGTEHTHDTLKAAICDAAPILTDCASTLRLEMIPLDLRNWTGPQPSADCYDAAHPVRPLRTFHNGGDNELMLLRACYKYNPIAPTSMLANSLPVDAHGYTGLVAFAAFVQEPI</sequence>
<dbReference type="Proteomes" id="UP001166293">
    <property type="component" value="Unassembled WGS sequence"/>
</dbReference>
<organism evidence="2 3">
    <name type="scientific">Thalassococcus arenae</name>
    <dbReference type="NCBI Taxonomy" id="2851652"/>
    <lineage>
        <taxon>Bacteria</taxon>
        <taxon>Pseudomonadati</taxon>
        <taxon>Pseudomonadota</taxon>
        <taxon>Alphaproteobacteria</taxon>
        <taxon>Rhodobacterales</taxon>
        <taxon>Roseobacteraceae</taxon>
        <taxon>Thalassococcus</taxon>
    </lineage>
</organism>
<accession>A0ABS6N915</accession>
<evidence type="ECO:0000256" key="1">
    <source>
        <dbReference type="SAM" id="Phobius"/>
    </source>
</evidence>
<keyword evidence="1" id="KW-0812">Transmembrane</keyword>
<evidence type="ECO:0000313" key="2">
    <source>
        <dbReference type="EMBL" id="MBV2360313.1"/>
    </source>
</evidence>